<feature type="signal peptide" evidence="1">
    <location>
        <begin position="1"/>
        <end position="16"/>
    </location>
</feature>
<dbReference type="AlphaFoldDB" id="A0A9P7U172"/>
<keyword evidence="3" id="KW-1185">Reference proteome</keyword>
<keyword evidence="1" id="KW-0732">Signal</keyword>
<dbReference type="EMBL" id="SRRH01000257">
    <property type="protein sequence ID" value="KAG6293018.1"/>
    <property type="molecule type" value="Genomic_DNA"/>
</dbReference>
<accession>A0A9P7U172</accession>
<dbReference type="Proteomes" id="UP000707071">
    <property type="component" value="Unassembled WGS sequence"/>
</dbReference>
<evidence type="ECO:0000313" key="3">
    <source>
        <dbReference type="Proteomes" id="UP000707071"/>
    </source>
</evidence>
<name>A0A9P7U172_9HYPO</name>
<sequence>MRAFSLLAFLLPFVAAKEHKQCACQTWTNDQEGWVHNGNLTRIVCGLNFYDQAKWDDGSQRCIAFPHRRIDGDLWNGDCIQHGVVNGYHTFTDGYLDETTPLEKVNQAVGDCFHT</sequence>
<proteinExistence type="predicted"/>
<feature type="chain" id="PRO_5040263533" description="Cyanovirin-N domain-containing protein" evidence="1">
    <location>
        <begin position="17"/>
        <end position="115"/>
    </location>
</feature>
<evidence type="ECO:0000256" key="1">
    <source>
        <dbReference type="SAM" id="SignalP"/>
    </source>
</evidence>
<evidence type="ECO:0008006" key="4">
    <source>
        <dbReference type="Google" id="ProtNLM"/>
    </source>
</evidence>
<protein>
    <recommendedName>
        <fullName evidence="4">Cyanovirin-N domain-containing protein</fullName>
    </recommendedName>
</protein>
<comment type="caution">
    <text evidence="2">The sequence shown here is derived from an EMBL/GenBank/DDBJ whole genome shotgun (WGS) entry which is preliminary data.</text>
</comment>
<reference evidence="2 3" key="1">
    <citation type="journal article" date="2020" name="bioRxiv">
        <title>Whole genome comparisons of ergot fungi reveals the divergence and evolution of species within the genus Claviceps are the result of varying mechanisms driving genome evolution and host range expansion.</title>
        <authorList>
            <person name="Wyka S.A."/>
            <person name="Mondo S.J."/>
            <person name="Liu M."/>
            <person name="Dettman J."/>
            <person name="Nalam V."/>
            <person name="Broders K.D."/>
        </authorList>
    </citation>
    <scope>NUCLEOTIDE SEQUENCE [LARGE SCALE GENOMIC DNA]</scope>
    <source>
        <strain evidence="2 3">Clav52</strain>
    </source>
</reference>
<organism evidence="2 3">
    <name type="scientific">Claviceps aff. purpurea</name>
    <dbReference type="NCBI Taxonomy" id="1967640"/>
    <lineage>
        <taxon>Eukaryota</taxon>
        <taxon>Fungi</taxon>
        <taxon>Dikarya</taxon>
        <taxon>Ascomycota</taxon>
        <taxon>Pezizomycotina</taxon>
        <taxon>Sordariomycetes</taxon>
        <taxon>Hypocreomycetidae</taxon>
        <taxon>Hypocreales</taxon>
        <taxon>Clavicipitaceae</taxon>
        <taxon>Claviceps</taxon>
    </lineage>
</organism>
<gene>
    <name evidence="2" type="ORF">E4U09_003163</name>
</gene>
<evidence type="ECO:0000313" key="2">
    <source>
        <dbReference type="EMBL" id="KAG6293018.1"/>
    </source>
</evidence>